<dbReference type="PANTHER" id="PTHR31635">
    <property type="entry name" value="REVERSE TRANSCRIPTASE DOMAIN-CONTAINING PROTEIN-RELATED"/>
    <property type="match status" value="1"/>
</dbReference>
<name>A0AAD1W1Y1_PELCU</name>
<organism evidence="1 2">
    <name type="scientific">Pelobates cultripes</name>
    <name type="common">Western spadefoot toad</name>
    <dbReference type="NCBI Taxonomy" id="61616"/>
    <lineage>
        <taxon>Eukaryota</taxon>
        <taxon>Metazoa</taxon>
        <taxon>Chordata</taxon>
        <taxon>Craniata</taxon>
        <taxon>Vertebrata</taxon>
        <taxon>Euteleostomi</taxon>
        <taxon>Amphibia</taxon>
        <taxon>Batrachia</taxon>
        <taxon>Anura</taxon>
        <taxon>Pelobatoidea</taxon>
        <taxon>Pelobatidae</taxon>
        <taxon>Pelobates</taxon>
    </lineage>
</organism>
<gene>
    <name evidence="1" type="ORF">PECUL_23A026101</name>
</gene>
<keyword evidence="2" id="KW-1185">Reference proteome</keyword>
<accession>A0AAD1W1Y1</accession>
<reference evidence="1" key="1">
    <citation type="submission" date="2022-03" db="EMBL/GenBank/DDBJ databases">
        <authorList>
            <person name="Alioto T."/>
            <person name="Alioto T."/>
            <person name="Gomez Garrido J."/>
        </authorList>
    </citation>
    <scope>NUCLEOTIDE SEQUENCE</scope>
</reference>
<protein>
    <recommendedName>
        <fullName evidence="3">Reverse transcriptase</fullName>
    </recommendedName>
</protein>
<evidence type="ECO:0008006" key="3">
    <source>
        <dbReference type="Google" id="ProtNLM"/>
    </source>
</evidence>
<sequence length="665" mass="76662">MDCQKQLAIITAQNKQAPSHTLAQQIQTLTDKLTEMHAAKTSYFLLKMKATHYHHSGKANKQLANRLREKLAAAKVAYIQGPDGTKIQNPLDITQEFAKYYSDLYNLGDKPEIPPIQDDNITEFLSHLNLPQINQSHLDLLLQPITLWERNYAKITNSSGEKNDIKYLGLTFTRKTSDMFPTNYTRVWTECLALLRGWGKLFLTWTERIVAIKMTVLPKLQYVFRNLPLKVPQSYFKAIQSTLLQFIWGKGRERVSSKLLSAPIGHGGMAFPNVKYYYQAAVLAPLMNHLTKDNRPQWVTLENLAIKPFLVTNLLWLPNRSRPTIPLIPLQLQLAMQTWDLHRTKFETAHPLSMATPIEAITYCIPIFHATPWKEKGISFLSQAFDPGGLMSFERLNRTYNIPHTSQYSYIQLKSFLHKLNKDNKVESNKQGEPSTWEQISITGKIPPTYKPLSSCYKLILPYQSLSGSTQASQWEMDLQTSITDNQWKTLTSSVRKLVKSASLMEQYQKTIYRWYMVPLRLHKLYPHSSSTCWRCKQEAGSVLRIWWRCPRLIRYWGDVQKLIADTTNVKLSLEPITFLLLDVPKEVPIQSRKLIYHILLTAQKLIARAWKTNGAPNIQHLIQDIDNQAIYETSFSGMRSGSSRLGGAWDQWRTWRTANPQLLV</sequence>
<dbReference type="AlphaFoldDB" id="A0AAD1W1Y1"/>
<dbReference type="Proteomes" id="UP001295444">
    <property type="component" value="Chromosome 04"/>
</dbReference>
<evidence type="ECO:0000313" key="2">
    <source>
        <dbReference type="Proteomes" id="UP001295444"/>
    </source>
</evidence>
<dbReference type="EMBL" id="OW240915">
    <property type="protein sequence ID" value="CAH2285320.1"/>
    <property type="molecule type" value="Genomic_DNA"/>
</dbReference>
<proteinExistence type="predicted"/>
<dbReference type="PANTHER" id="PTHR31635:SF196">
    <property type="entry name" value="REVERSE TRANSCRIPTASE DOMAIN-CONTAINING PROTEIN-RELATED"/>
    <property type="match status" value="1"/>
</dbReference>
<evidence type="ECO:0000313" key="1">
    <source>
        <dbReference type="EMBL" id="CAH2285320.1"/>
    </source>
</evidence>